<dbReference type="KEGG" id="ebi:EbC_27970"/>
<gene>
    <name evidence="1" type="ordered locus">EbC_27970</name>
</gene>
<evidence type="ECO:0000313" key="1">
    <source>
        <dbReference type="EMBL" id="CAX60328.1"/>
    </source>
</evidence>
<dbReference type="HOGENOM" id="CLU_3098659_0_0_6"/>
<accession>D8MU21</accession>
<proteinExistence type="predicted"/>
<reference evidence="1 2" key="1">
    <citation type="journal article" date="2010" name="BMC Genomics">
        <title>Genome comparison of the epiphytic bacteria Erwinia billingiae and E. tasmaniensis with the pear pathogen E. pyrifoliae.</title>
        <authorList>
            <person name="Kube M."/>
            <person name="Migdoll A.M."/>
            <person name="Gehring I."/>
            <person name="Heitmann K."/>
            <person name="Mayer Y."/>
            <person name="Kuhl H."/>
            <person name="Knaust F."/>
            <person name="Geider K."/>
            <person name="Reinhardt R."/>
        </authorList>
    </citation>
    <scope>NUCLEOTIDE SEQUENCE [LARGE SCALE GENOMIC DNA]</scope>
    <source>
        <strain evidence="1 2">Eb661</strain>
    </source>
</reference>
<dbReference type="EMBL" id="FP236843">
    <property type="protein sequence ID" value="CAX60328.1"/>
    <property type="molecule type" value="Genomic_DNA"/>
</dbReference>
<protein>
    <submittedName>
        <fullName evidence="1">Uncharacterized protein</fullName>
    </submittedName>
</protein>
<keyword evidence="2" id="KW-1185">Reference proteome</keyword>
<dbReference type="Proteomes" id="UP000008793">
    <property type="component" value="Chromosome"/>
</dbReference>
<evidence type="ECO:0000313" key="2">
    <source>
        <dbReference type="Proteomes" id="UP000008793"/>
    </source>
</evidence>
<organism evidence="2">
    <name type="scientific">Erwinia billingiae (strain Eb661)</name>
    <dbReference type="NCBI Taxonomy" id="634500"/>
    <lineage>
        <taxon>Bacteria</taxon>
        <taxon>Pseudomonadati</taxon>
        <taxon>Pseudomonadota</taxon>
        <taxon>Gammaproteobacteria</taxon>
        <taxon>Enterobacterales</taxon>
        <taxon>Erwiniaceae</taxon>
        <taxon>Erwinia</taxon>
    </lineage>
</organism>
<name>D8MU21_ERWBE</name>
<sequence>MLFIARMSVSSILIPSGSALRKNAGKFCRVFSSAFPETIVETAPDLAVSIS</sequence>
<dbReference type="AlphaFoldDB" id="D8MU21"/>